<keyword evidence="1" id="KW-0436">Ligase</keyword>
<dbReference type="GO" id="GO:0005524">
    <property type="term" value="F:ATP binding"/>
    <property type="evidence" value="ECO:0007669"/>
    <property type="project" value="UniProtKB-UniRule"/>
</dbReference>
<dbReference type="InterPro" id="IPR052032">
    <property type="entry name" value="ATP-dep_AA_Ligase"/>
</dbReference>
<dbReference type="GO" id="GO:0016874">
    <property type="term" value="F:ligase activity"/>
    <property type="evidence" value="ECO:0007669"/>
    <property type="project" value="UniProtKB-KW"/>
</dbReference>
<dbReference type="SUPFAM" id="SSF56059">
    <property type="entry name" value="Glutathione synthetase ATP-binding domain-like"/>
    <property type="match status" value="1"/>
</dbReference>
<dbReference type="AlphaFoldDB" id="A0A0U0W3G8"/>
<evidence type="ECO:0000256" key="1">
    <source>
        <dbReference type="ARBA" id="ARBA00022598"/>
    </source>
</evidence>
<keyword evidence="6" id="KW-0456">Lyase</keyword>
<dbReference type="GO" id="GO:0046872">
    <property type="term" value="F:metal ion binding"/>
    <property type="evidence" value="ECO:0007669"/>
    <property type="project" value="InterPro"/>
</dbReference>
<sequence length="382" mass="42984">MTRALLLDTSFAARPIHDWLLEEGFEVWTIGNRPRDVLARRDARRYLQDDYADAVVVQSHVDRLDIDCVVPGCTDVSIETALRLRVKESVFDTPDTYQKIADKSAFRALCAELDLPSPRRVFMEQLPVEGKLIAKPSDAFSGRGITVFDGADRDAGRRALKTARAESRNGEALLETYIDGRLHSYSAFLEDRKVAGAAIVREDGSVTPFAVDTSYVVNDFPADGIAAVKSTVERLARALRLVDGLLHVQFIWDGQKPWLIELTRRCPGDLYPWLVELSTGQRHAARYASYFVGRQVRRGEPVVRRHILRHTLTAGHANYEALWFREPTPVLEFHPLATSGREAPPNGRIDRVGLLFLEYQTESALREGHGRFLGRTGYRTAV</sequence>
<dbReference type="PANTHER" id="PTHR43585">
    <property type="entry name" value="FUMIPYRROLE BIOSYNTHESIS PROTEIN C"/>
    <property type="match status" value="1"/>
</dbReference>
<dbReference type="EMBL" id="CSTD01000001">
    <property type="protein sequence ID" value="CPR05786.1"/>
    <property type="molecule type" value="Genomic_DNA"/>
</dbReference>
<protein>
    <submittedName>
        <fullName evidence="6">Argininosuccinate lyase</fullName>
    </submittedName>
</protein>
<evidence type="ECO:0000256" key="4">
    <source>
        <dbReference type="PROSITE-ProRule" id="PRU00409"/>
    </source>
</evidence>
<dbReference type="RefSeq" id="WP_085181127.1">
    <property type="nucleotide sequence ID" value="NZ_CSTD01000001.1"/>
</dbReference>
<evidence type="ECO:0000259" key="5">
    <source>
        <dbReference type="PROSITE" id="PS50975"/>
    </source>
</evidence>
<evidence type="ECO:0000313" key="6">
    <source>
        <dbReference type="EMBL" id="CPR05786.1"/>
    </source>
</evidence>
<accession>A0A0U0W3G8</accession>
<evidence type="ECO:0000256" key="2">
    <source>
        <dbReference type="ARBA" id="ARBA00022741"/>
    </source>
</evidence>
<name>A0A0U0W3G8_MYCBE</name>
<proteinExistence type="predicted"/>
<dbReference type="PROSITE" id="PS50975">
    <property type="entry name" value="ATP_GRASP"/>
    <property type="match status" value="1"/>
</dbReference>
<gene>
    <name evidence="6" type="ORF">BN971_00647</name>
</gene>
<keyword evidence="3 4" id="KW-0067">ATP-binding</keyword>
<dbReference type="PANTHER" id="PTHR43585:SF2">
    <property type="entry name" value="ATP-GRASP ENZYME FSQD"/>
    <property type="match status" value="1"/>
</dbReference>
<evidence type="ECO:0000313" key="7">
    <source>
        <dbReference type="Proteomes" id="UP000198875"/>
    </source>
</evidence>
<organism evidence="6 7">
    <name type="scientific">Mycobacterium bohemicum DSM 44277</name>
    <dbReference type="NCBI Taxonomy" id="1236609"/>
    <lineage>
        <taxon>Bacteria</taxon>
        <taxon>Bacillati</taxon>
        <taxon>Actinomycetota</taxon>
        <taxon>Actinomycetes</taxon>
        <taxon>Mycobacteriales</taxon>
        <taxon>Mycobacteriaceae</taxon>
        <taxon>Mycobacterium</taxon>
    </lineage>
</organism>
<dbReference type="InterPro" id="IPR011761">
    <property type="entry name" value="ATP-grasp"/>
</dbReference>
<dbReference type="Gene3D" id="3.30.470.20">
    <property type="entry name" value="ATP-grasp fold, B domain"/>
    <property type="match status" value="1"/>
</dbReference>
<dbReference type="GO" id="GO:0016829">
    <property type="term" value="F:lyase activity"/>
    <property type="evidence" value="ECO:0007669"/>
    <property type="project" value="UniProtKB-KW"/>
</dbReference>
<evidence type="ECO:0000256" key="3">
    <source>
        <dbReference type="ARBA" id="ARBA00022840"/>
    </source>
</evidence>
<reference evidence="6 7" key="1">
    <citation type="submission" date="2015-03" db="EMBL/GenBank/DDBJ databases">
        <authorList>
            <person name="Murphy D."/>
        </authorList>
    </citation>
    <scope>NUCLEOTIDE SEQUENCE [LARGE SCALE GENOMIC DNA]</scope>
    <source>
        <strain evidence="6 7">DSM 44277</strain>
    </source>
</reference>
<feature type="domain" description="ATP-grasp" evidence="5">
    <location>
        <begin position="83"/>
        <end position="292"/>
    </location>
</feature>
<dbReference type="Proteomes" id="UP000198875">
    <property type="component" value="Unassembled WGS sequence"/>
</dbReference>
<keyword evidence="2 4" id="KW-0547">Nucleotide-binding</keyword>
<dbReference type="OrthoDB" id="24041at2"/>